<proteinExistence type="predicted"/>
<sequence length="103" mass="10969">MLRDRLQVMFPCIHTGNTVGAGEEGRELARGAARSPLLDRNECDTCRGDDEIPVVYTASPPPPLLTAGMYALLYTAAKSARADKEVNIARGVDGSKYACGVSV</sequence>
<reference evidence="1 2" key="1">
    <citation type="submission" date="2019-05" db="EMBL/GenBank/DDBJ databases">
        <title>Another draft genome of Portunus trituberculatus and its Hox gene families provides insights of decapod evolution.</title>
        <authorList>
            <person name="Jeong J.-H."/>
            <person name="Song I."/>
            <person name="Kim S."/>
            <person name="Choi T."/>
            <person name="Kim D."/>
            <person name="Ryu S."/>
            <person name="Kim W."/>
        </authorList>
    </citation>
    <scope>NUCLEOTIDE SEQUENCE [LARGE SCALE GENOMIC DNA]</scope>
    <source>
        <tissue evidence="1">Muscle</tissue>
    </source>
</reference>
<protein>
    <submittedName>
        <fullName evidence="1">Uncharacterized protein</fullName>
    </submittedName>
</protein>
<comment type="caution">
    <text evidence="1">The sequence shown here is derived from an EMBL/GenBank/DDBJ whole genome shotgun (WGS) entry which is preliminary data.</text>
</comment>
<gene>
    <name evidence="1" type="ORF">E2C01_034035</name>
</gene>
<evidence type="ECO:0000313" key="1">
    <source>
        <dbReference type="EMBL" id="MPC40476.1"/>
    </source>
</evidence>
<accession>A0A5B7F517</accession>
<dbReference type="EMBL" id="VSRR010004705">
    <property type="protein sequence ID" value="MPC40476.1"/>
    <property type="molecule type" value="Genomic_DNA"/>
</dbReference>
<dbReference type="Proteomes" id="UP000324222">
    <property type="component" value="Unassembled WGS sequence"/>
</dbReference>
<dbReference type="AlphaFoldDB" id="A0A5B7F517"/>
<evidence type="ECO:0000313" key="2">
    <source>
        <dbReference type="Proteomes" id="UP000324222"/>
    </source>
</evidence>
<keyword evidence="2" id="KW-1185">Reference proteome</keyword>
<name>A0A5B7F517_PORTR</name>
<organism evidence="1 2">
    <name type="scientific">Portunus trituberculatus</name>
    <name type="common">Swimming crab</name>
    <name type="synonym">Neptunus trituberculatus</name>
    <dbReference type="NCBI Taxonomy" id="210409"/>
    <lineage>
        <taxon>Eukaryota</taxon>
        <taxon>Metazoa</taxon>
        <taxon>Ecdysozoa</taxon>
        <taxon>Arthropoda</taxon>
        <taxon>Crustacea</taxon>
        <taxon>Multicrustacea</taxon>
        <taxon>Malacostraca</taxon>
        <taxon>Eumalacostraca</taxon>
        <taxon>Eucarida</taxon>
        <taxon>Decapoda</taxon>
        <taxon>Pleocyemata</taxon>
        <taxon>Brachyura</taxon>
        <taxon>Eubrachyura</taxon>
        <taxon>Portunoidea</taxon>
        <taxon>Portunidae</taxon>
        <taxon>Portuninae</taxon>
        <taxon>Portunus</taxon>
    </lineage>
</organism>